<keyword evidence="2" id="KW-0012">Acyltransferase</keyword>
<gene>
    <name evidence="4" type="ORF">CL52_13935</name>
    <name evidence="5" type="ORF">SAMN05660875_102266</name>
</gene>
<dbReference type="EMBL" id="CP007511">
    <property type="protein sequence ID" value="AJE16077.1"/>
    <property type="molecule type" value="Genomic_DNA"/>
</dbReference>
<feature type="domain" description="N-acetyltransferase" evidence="3">
    <location>
        <begin position="1"/>
        <end position="140"/>
    </location>
</feature>
<dbReference type="KEGG" id="pbm:CL52_13935"/>
<dbReference type="EMBL" id="FNHO01000002">
    <property type="protein sequence ID" value="SDM10705.1"/>
    <property type="molecule type" value="Genomic_DNA"/>
</dbReference>
<dbReference type="AlphaFoldDB" id="A0A8D3Y2Z9"/>
<dbReference type="PANTHER" id="PTHR43800">
    <property type="entry name" value="PEPTIDYL-LYSINE N-ACETYLTRANSFERASE YJAB"/>
    <property type="match status" value="1"/>
</dbReference>
<evidence type="ECO:0000313" key="5">
    <source>
        <dbReference type="EMBL" id="SDM10705.1"/>
    </source>
</evidence>
<dbReference type="PANTHER" id="PTHR43800:SF1">
    <property type="entry name" value="PEPTIDYL-LYSINE N-ACETYLTRANSFERASE YJAB"/>
    <property type="match status" value="1"/>
</dbReference>
<dbReference type="InterPro" id="IPR000182">
    <property type="entry name" value="GNAT_dom"/>
</dbReference>
<evidence type="ECO:0000313" key="6">
    <source>
        <dbReference type="Proteomes" id="UP000031271"/>
    </source>
</evidence>
<dbReference type="RefSeq" id="WP_043221277.1">
    <property type="nucleotide sequence ID" value="NZ_CP007511.1"/>
</dbReference>
<dbReference type="Proteomes" id="UP000031271">
    <property type="component" value="Chromosome"/>
</dbReference>
<reference evidence="5 7" key="2">
    <citation type="submission" date="2016-10" db="EMBL/GenBank/DDBJ databases">
        <authorList>
            <person name="Varghese N."/>
            <person name="Submissions S."/>
        </authorList>
    </citation>
    <scope>NUCLEOTIDE SEQUENCE [LARGE SCALE GENOMIC DNA]</scope>
    <source>
        <strain evidence="5 7">DSM 6083</strain>
    </source>
</reference>
<dbReference type="PROSITE" id="PS51186">
    <property type="entry name" value="GNAT"/>
    <property type="match status" value="1"/>
</dbReference>
<dbReference type="Gene3D" id="3.40.630.30">
    <property type="match status" value="1"/>
</dbReference>
<dbReference type="GeneID" id="77261001"/>
<organism evidence="4 6">
    <name type="scientific">Stutzerimonas balearica DSM 6083</name>
    <dbReference type="NCBI Taxonomy" id="1123016"/>
    <lineage>
        <taxon>Bacteria</taxon>
        <taxon>Pseudomonadati</taxon>
        <taxon>Pseudomonadota</taxon>
        <taxon>Gammaproteobacteria</taxon>
        <taxon>Pseudomonadales</taxon>
        <taxon>Pseudomonadaceae</taxon>
        <taxon>Stutzerimonas</taxon>
    </lineage>
</organism>
<dbReference type="CDD" id="cd04301">
    <property type="entry name" value="NAT_SF"/>
    <property type="match status" value="1"/>
</dbReference>
<dbReference type="InterPro" id="IPR016181">
    <property type="entry name" value="Acyl_CoA_acyltransferase"/>
</dbReference>
<evidence type="ECO:0000256" key="1">
    <source>
        <dbReference type="ARBA" id="ARBA00022679"/>
    </source>
</evidence>
<evidence type="ECO:0000313" key="4">
    <source>
        <dbReference type="EMBL" id="AJE16077.1"/>
    </source>
</evidence>
<dbReference type="Proteomes" id="UP000182276">
    <property type="component" value="Unassembled WGS sequence"/>
</dbReference>
<reference evidence="6" key="1">
    <citation type="submission" date="2014-03" db="EMBL/GenBank/DDBJ databases">
        <title>Complete genome of Pseudomonas balearica DSM 6083T, a sewage water isolate from an enrichment with 2-methylnaphthalene.</title>
        <authorList>
            <person name="Salva-Serra F."/>
            <person name="Jaen-Luchoro D."/>
            <person name="Busquets A."/>
            <person name="Pena A."/>
            <person name="Gomila M."/>
            <person name="Bosch R."/>
            <person name="Nogales B."/>
            <person name="Garcia-Valdes E."/>
            <person name="Lalucat J."/>
            <person name="Bennasar A."/>
        </authorList>
    </citation>
    <scope>NUCLEOTIDE SEQUENCE [LARGE SCALE GENOMIC DNA]</scope>
    <source>
        <strain evidence="6">DSM 6083</strain>
    </source>
</reference>
<keyword evidence="1 4" id="KW-0808">Transferase</keyword>
<evidence type="ECO:0000256" key="2">
    <source>
        <dbReference type="ARBA" id="ARBA00023315"/>
    </source>
</evidence>
<dbReference type="Pfam" id="PF13508">
    <property type="entry name" value="Acetyltransf_7"/>
    <property type="match status" value="1"/>
</dbReference>
<accession>A0A8D3Y2Z9</accession>
<name>A0A8D3Y2Z9_9GAMM</name>
<evidence type="ECO:0000313" key="7">
    <source>
        <dbReference type="Proteomes" id="UP000182276"/>
    </source>
</evidence>
<dbReference type="GO" id="GO:0016747">
    <property type="term" value="F:acyltransferase activity, transferring groups other than amino-acyl groups"/>
    <property type="evidence" value="ECO:0007669"/>
    <property type="project" value="InterPro"/>
</dbReference>
<reference evidence="4 6" key="3">
    <citation type="journal article" name="Genome Announc.">
        <title>Complete Genome Sequence of Pseudomonas balearica DSM 6083T.</title>
        <authorList>
            <person name="Bennasar-Figueras A."/>
            <person name="Salva-Serra F."/>
            <person name="Jaen-Luchoro D."/>
            <person name="Segui C."/>
            <person name="Aliaga F."/>
            <person name="Busquets A."/>
            <person name="Gomila M."/>
            <person name="Moore E.R."/>
            <person name="Lalucat J."/>
        </authorList>
    </citation>
    <scope>NUCLEOTIDE SEQUENCE [LARGE SCALE GENOMIC DNA]</scope>
    <source>
        <strain evidence="6">DSM 6083</strain>
        <strain evidence="4">DSM6083</strain>
    </source>
</reference>
<keyword evidence="7" id="KW-1185">Reference proteome</keyword>
<evidence type="ECO:0000259" key="3">
    <source>
        <dbReference type="PROSITE" id="PS51186"/>
    </source>
</evidence>
<protein>
    <submittedName>
        <fullName evidence="4 5">Acetyltransferase</fullName>
    </submittedName>
</protein>
<proteinExistence type="predicted"/>
<dbReference type="SUPFAM" id="SSF55729">
    <property type="entry name" value="Acyl-CoA N-acyltransferases (Nat)"/>
    <property type="match status" value="1"/>
</dbReference>
<sequence>MIRSANDDDTQAILDIWLAASIAAHDFVPAEFWRAQLDDMRTRYLPASQVFVYEQEGRVVGFHALSGHTLAALFVQPEWQGRGIGTALLSHARRLRGELTLSVYLANQPSVQFYLAQGFETVCQRVDAHTGQLEWLMRARPID</sequence>